<dbReference type="EMBL" id="FUYC01000003">
    <property type="protein sequence ID" value="SKA78632.1"/>
    <property type="molecule type" value="Genomic_DNA"/>
</dbReference>
<dbReference type="RefSeq" id="WP_078716731.1">
    <property type="nucleotide sequence ID" value="NZ_FUYC01000003.1"/>
</dbReference>
<evidence type="ECO:0000256" key="2">
    <source>
        <dbReference type="ARBA" id="ARBA00022485"/>
    </source>
</evidence>
<dbReference type="STRING" id="1121449.SAMN02745704_01169"/>
<evidence type="ECO:0000256" key="4">
    <source>
        <dbReference type="ARBA" id="ARBA00022737"/>
    </source>
</evidence>
<keyword evidence="5" id="KW-0249">Electron transport</keyword>
<evidence type="ECO:0000313" key="10">
    <source>
        <dbReference type="Proteomes" id="UP000190027"/>
    </source>
</evidence>
<dbReference type="SUPFAM" id="SSF54862">
    <property type="entry name" value="4Fe-4S ferredoxins"/>
    <property type="match status" value="1"/>
</dbReference>
<dbReference type="PANTHER" id="PTHR43177:SF5">
    <property type="entry name" value="ANAEROBIC DIMETHYL SULFOXIDE REDUCTASE CHAIN B-RELATED"/>
    <property type="match status" value="1"/>
</dbReference>
<feature type="domain" description="4Fe-4S ferredoxin-type" evidence="8">
    <location>
        <begin position="2"/>
        <end position="30"/>
    </location>
</feature>
<keyword evidence="3" id="KW-0479">Metal-binding</keyword>
<evidence type="ECO:0000256" key="6">
    <source>
        <dbReference type="ARBA" id="ARBA00023004"/>
    </source>
</evidence>
<dbReference type="InterPro" id="IPR017896">
    <property type="entry name" value="4Fe4S_Fe-S-bd"/>
</dbReference>
<evidence type="ECO:0000256" key="3">
    <source>
        <dbReference type="ARBA" id="ARBA00022723"/>
    </source>
</evidence>
<keyword evidence="1" id="KW-0813">Transport</keyword>
<sequence length="150" mass="16589">MKRVYPNREYCIGCHLCELACITAHSKSGDLIIAYTEERPDDGLSPCKKIFQKGSECVAISCRHCDDPSCVAACISGALHKDPETGETVYDREKCVGCWSCLMACPYGAIRRHPAENKIVKCDLCHGREEGPACVQACPNQALKYEDRDD</sequence>
<keyword evidence="10" id="KW-1185">Reference proteome</keyword>
<dbReference type="GO" id="GO:0051539">
    <property type="term" value="F:4 iron, 4 sulfur cluster binding"/>
    <property type="evidence" value="ECO:0007669"/>
    <property type="project" value="UniProtKB-KW"/>
</dbReference>
<dbReference type="GO" id="GO:0046872">
    <property type="term" value="F:metal ion binding"/>
    <property type="evidence" value="ECO:0007669"/>
    <property type="project" value="UniProtKB-KW"/>
</dbReference>
<proteinExistence type="predicted"/>
<dbReference type="Gene3D" id="3.30.70.20">
    <property type="match status" value="2"/>
</dbReference>
<protein>
    <submittedName>
        <fullName evidence="9">Carbon-monoxide dehydrogenase iron sulfur subunit</fullName>
    </submittedName>
</protein>
<keyword evidence="6" id="KW-0408">Iron</keyword>
<dbReference type="CDD" id="cd10563">
    <property type="entry name" value="CooF_like"/>
    <property type="match status" value="1"/>
</dbReference>
<keyword evidence="7" id="KW-0411">Iron-sulfur</keyword>
<keyword evidence="2" id="KW-0004">4Fe-4S</keyword>
<dbReference type="PANTHER" id="PTHR43177">
    <property type="entry name" value="PROTEIN NRFC"/>
    <property type="match status" value="1"/>
</dbReference>
<dbReference type="InterPro" id="IPR017900">
    <property type="entry name" value="4Fe4S_Fe_S_CS"/>
</dbReference>
<dbReference type="InterPro" id="IPR050954">
    <property type="entry name" value="ET_IronSulfur_Cluster-Binding"/>
</dbReference>
<dbReference type="AlphaFoldDB" id="A0A1T4WMR4"/>
<dbReference type="Proteomes" id="UP000190027">
    <property type="component" value="Unassembled WGS sequence"/>
</dbReference>
<dbReference type="Pfam" id="PF13247">
    <property type="entry name" value="Fer4_11"/>
    <property type="match status" value="1"/>
</dbReference>
<reference evidence="9 10" key="1">
    <citation type="submission" date="2017-02" db="EMBL/GenBank/DDBJ databases">
        <authorList>
            <person name="Peterson S.W."/>
        </authorList>
    </citation>
    <scope>NUCLEOTIDE SEQUENCE [LARGE SCALE GENOMIC DNA]</scope>
    <source>
        <strain evidence="9 10">DSM 16080</strain>
    </source>
</reference>
<evidence type="ECO:0000313" key="9">
    <source>
        <dbReference type="EMBL" id="SKA78632.1"/>
    </source>
</evidence>
<evidence type="ECO:0000256" key="7">
    <source>
        <dbReference type="ARBA" id="ARBA00023014"/>
    </source>
</evidence>
<dbReference type="PROSITE" id="PS51379">
    <property type="entry name" value="4FE4S_FER_2"/>
    <property type="match status" value="2"/>
</dbReference>
<gene>
    <name evidence="9" type="ORF">SAMN02745704_01169</name>
</gene>
<keyword evidence="4" id="KW-0677">Repeat</keyword>
<name>A0A1T4WMR4_9BACT</name>
<organism evidence="9 10">
    <name type="scientific">Paucidesulfovibrio gracilis DSM 16080</name>
    <dbReference type="NCBI Taxonomy" id="1121449"/>
    <lineage>
        <taxon>Bacteria</taxon>
        <taxon>Pseudomonadati</taxon>
        <taxon>Thermodesulfobacteriota</taxon>
        <taxon>Desulfovibrionia</taxon>
        <taxon>Desulfovibrionales</taxon>
        <taxon>Desulfovibrionaceae</taxon>
        <taxon>Paucidesulfovibrio</taxon>
    </lineage>
</organism>
<dbReference type="OrthoDB" id="9789030at2"/>
<evidence type="ECO:0000259" key="8">
    <source>
        <dbReference type="PROSITE" id="PS51379"/>
    </source>
</evidence>
<feature type="domain" description="4Fe-4S ferredoxin-type" evidence="8">
    <location>
        <begin position="86"/>
        <end position="115"/>
    </location>
</feature>
<accession>A0A1T4WMR4</accession>
<dbReference type="PROSITE" id="PS00198">
    <property type="entry name" value="4FE4S_FER_1"/>
    <property type="match status" value="1"/>
</dbReference>
<evidence type="ECO:0000256" key="1">
    <source>
        <dbReference type="ARBA" id="ARBA00022448"/>
    </source>
</evidence>
<evidence type="ECO:0000256" key="5">
    <source>
        <dbReference type="ARBA" id="ARBA00022982"/>
    </source>
</evidence>